<reference evidence="1 2" key="1">
    <citation type="submission" date="2014-04" db="EMBL/GenBank/DDBJ databases">
        <authorList>
            <consortium name="DOE Joint Genome Institute"/>
            <person name="Kuo A."/>
            <person name="Kohler A."/>
            <person name="Nagy L.G."/>
            <person name="Floudas D."/>
            <person name="Copeland A."/>
            <person name="Barry K.W."/>
            <person name="Cichocki N."/>
            <person name="Veneault-Fourrey C."/>
            <person name="LaButti K."/>
            <person name="Lindquist E.A."/>
            <person name="Lipzen A."/>
            <person name="Lundell T."/>
            <person name="Morin E."/>
            <person name="Murat C."/>
            <person name="Sun H."/>
            <person name="Tunlid A."/>
            <person name="Henrissat B."/>
            <person name="Grigoriev I.V."/>
            <person name="Hibbett D.S."/>
            <person name="Martin F."/>
            <person name="Nordberg H.P."/>
            <person name="Cantor M.N."/>
            <person name="Hua S.X."/>
        </authorList>
    </citation>
    <scope>NUCLEOTIDE SEQUENCE [LARGE SCALE GENOMIC DNA]</scope>
    <source>
        <strain evidence="1 2">Foug A</strain>
    </source>
</reference>
<evidence type="ECO:0000313" key="2">
    <source>
        <dbReference type="Proteomes" id="UP000053989"/>
    </source>
</evidence>
<name>A0A0C3DAP2_9AGAM</name>
<protein>
    <submittedName>
        <fullName evidence="1">Uncharacterized protein</fullName>
    </submittedName>
</protein>
<dbReference type="HOGENOM" id="CLU_2943166_0_0_1"/>
<dbReference type="AlphaFoldDB" id="A0A0C3DAP2"/>
<organism evidence="1 2">
    <name type="scientific">Scleroderma citrinum Foug A</name>
    <dbReference type="NCBI Taxonomy" id="1036808"/>
    <lineage>
        <taxon>Eukaryota</taxon>
        <taxon>Fungi</taxon>
        <taxon>Dikarya</taxon>
        <taxon>Basidiomycota</taxon>
        <taxon>Agaricomycotina</taxon>
        <taxon>Agaricomycetes</taxon>
        <taxon>Agaricomycetidae</taxon>
        <taxon>Boletales</taxon>
        <taxon>Sclerodermatineae</taxon>
        <taxon>Sclerodermataceae</taxon>
        <taxon>Scleroderma</taxon>
    </lineage>
</organism>
<accession>A0A0C3DAP2</accession>
<evidence type="ECO:0000313" key="1">
    <source>
        <dbReference type="EMBL" id="KIM57805.1"/>
    </source>
</evidence>
<dbReference type="EMBL" id="KN822095">
    <property type="protein sequence ID" value="KIM57805.1"/>
    <property type="molecule type" value="Genomic_DNA"/>
</dbReference>
<gene>
    <name evidence="1" type="ORF">SCLCIDRAFT_1219059</name>
</gene>
<reference evidence="2" key="2">
    <citation type="submission" date="2015-01" db="EMBL/GenBank/DDBJ databases">
        <title>Evolutionary Origins and Diversification of the Mycorrhizal Mutualists.</title>
        <authorList>
            <consortium name="DOE Joint Genome Institute"/>
            <consortium name="Mycorrhizal Genomics Consortium"/>
            <person name="Kohler A."/>
            <person name="Kuo A."/>
            <person name="Nagy L.G."/>
            <person name="Floudas D."/>
            <person name="Copeland A."/>
            <person name="Barry K.W."/>
            <person name="Cichocki N."/>
            <person name="Veneault-Fourrey C."/>
            <person name="LaButti K."/>
            <person name="Lindquist E.A."/>
            <person name="Lipzen A."/>
            <person name="Lundell T."/>
            <person name="Morin E."/>
            <person name="Murat C."/>
            <person name="Riley R."/>
            <person name="Ohm R."/>
            <person name="Sun H."/>
            <person name="Tunlid A."/>
            <person name="Henrissat B."/>
            <person name="Grigoriev I.V."/>
            <person name="Hibbett D.S."/>
            <person name="Martin F."/>
        </authorList>
    </citation>
    <scope>NUCLEOTIDE SEQUENCE [LARGE SCALE GENOMIC DNA]</scope>
    <source>
        <strain evidence="2">Foug A</strain>
    </source>
</reference>
<dbReference type="Proteomes" id="UP000053989">
    <property type="component" value="Unassembled WGS sequence"/>
</dbReference>
<sequence>MSRSRRVSTRAPVQDCKSKTYLYTPGHPPSHQSVAIGSIDQGVDAGTLKLHLQMSVDYRR</sequence>
<keyword evidence="2" id="KW-1185">Reference proteome</keyword>
<dbReference type="InParanoid" id="A0A0C3DAP2"/>
<proteinExistence type="predicted"/>